<keyword evidence="2" id="KW-1133">Transmembrane helix</keyword>
<name>A0AAD3RWZ0_NEPGR</name>
<dbReference type="PANTHER" id="PTHR35107">
    <property type="entry name" value="EXPRESSED PROTEIN"/>
    <property type="match status" value="1"/>
</dbReference>
<evidence type="ECO:0000313" key="5">
    <source>
        <dbReference type="Proteomes" id="UP001279734"/>
    </source>
</evidence>
<evidence type="ECO:0000256" key="2">
    <source>
        <dbReference type="SAM" id="Phobius"/>
    </source>
</evidence>
<comment type="caution">
    <text evidence="4">The sequence shown here is derived from an EMBL/GenBank/DDBJ whole genome shotgun (WGS) entry which is preliminary data.</text>
</comment>
<proteinExistence type="predicted"/>
<dbReference type="Proteomes" id="UP001279734">
    <property type="component" value="Unassembled WGS sequence"/>
</dbReference>
<dbReference type="EMBL" id="BSYO01000001">
    <property type="protein sequence ID" value="GMG99538.1"/>
    <property type="molecule type" value="Genomic_DNA"/>
</dbReference>
<organism evidence="4 5">
    <name type="scientific">Nepenthes gracilis</name>
    <name type="common">Slender pitcher plant</name>
    <dbReference type="NCBI Taxonomy" id="150966"/>
    <lineage>
        <taxon>Eukaryota</taxon>
        <taxon>Viridiplantae</taxon>
        <taxon>Streptophyta</taxon>
        <taxon>Embryophyta</taxon>
        <taxon>Tracheophyta</taxon>
        <taxon>Spermatophyta</taxon>
        <taxon>Magnoliopsida</taxon>
        <taxon>eudicotyledons</taxon>
        <taxon>Gunneridae</taxon>
        <taxon>Pentapetalae</taxon>
        <taxon>Caryophyllales</taxon>
        <taxon>Nepenthaceae</taxon>
        <taxon>Nepenthes</taxon>
    </lineage>
</organism>
<evidence type="ECO:0000256" key="3">
    <source>
        <dbReference type="SAM" id="SignalP"/>
    </source>
</evidence>
<keyword evidence="5" id="KW-1185">Reference proteome</keyword>
<reference evidence="4" key="1">
    <citation type="submission" date="2023-05" db="EMBL/GenBank/DDBJ databases">
        <title>Nepenthes gracilis genome sequencing.</title>
        <authorList>
            <person name="Fukushima K."/>
        </authorList>
    </citation>
    <scope>NUCLEOTIDE SEQUENCE</scope>
    <source>
        <strain evidence="4">SING2019-196</strain>
    </source>
</reference>
<dbReference type="AlphaFoldDB" id="A0AAD3RWZ0"/>
<gene>
    <name evidence="4" type="ORF">Nepgr_001378</name>
</gene>
<sequence length="200" mass="21967">MAKSFLFSTFSCLLLALSVNARPGLHFHPCNIVIVSTYSFRPSNPNFPNHFLDHRQGFFAVVAEVHEFDQKPEKPLQLERPRFVFDKTDVGRPNSNFLPSGVSSLRDLAMDILNVVASLLFGAACGALTAGAMYFIWLLFNNRHDDSYHNLDGFSSDEDDDDDDDNDDIFNPKKPSGYVAIPAAAPADSAAAPAPAKETA</sequence>
<feature type="chain" id="PRO_5042081630" evidence="3">
    <location>
        <begin position="22"/>
        <end position="200"/>
    </location>
</feature>
<evidence type="ECO:0000313" key="4">
    <source>
        <dbReference type="EMBL" id="GMG99538.1"/>
    </source>
</evidence>
<feature type="signal peptide" evidence="3">
    <location>
        <begin position="1"/>
        <end position="21"/>
    </location>
</feature>
<protein>
    <submittedName>
        <fullName evidence="4">Uncharacterized protein</fullName>
    </submittedName>
</protein>
<accession>A0AAD3RWZ0</accession>
<evidence type="ECO:0000256" key="1">
    <source>
        <dbReference type="SAM" id="MobiDB-lite"/>
    </source>
</evidence>
<feature type="transmembrane region" description="Helical" evidence="2">
    <location>
        <begin position="112"/>
        <end position="140"/>
    </location>
</feature>
<keyword evidence="2" id="KW-0812">Transmembrane</keyword>
<feature type="compositionally biased region" description="Acidic residues" evidence="1">
    <location>
        <begin position="155"/>
        <end position="168"/>
    </location>
</feature>
<keyword evidence="2" id="KW-0472">Membrane</keyword>
<feature type="region of interest" description="Disordered" evidence="1">
    <location>
        <begin position="154"/>
        <end position="179"/>
    </location>
</feature>
<dbReference type="PANTHER" id="PTHR35107:SF2">
    <property type="entry name" value="EXPRESSED PROTEIN"/>
    <property type="match status" value="1"/>
</dbReference>
<keyword evidence="3" id="KW-0732">Signal</keyword>